<reference evidence="4 5" key="1">
    <citation type="journal article" date="2024" name="Plant Biotechnol. J.">
        <title>Dendrobium thyrsiflorum genome and its molecular insights into genes involved in important horticultural traits.</title>
        <authorList>
            <person name="Chen B."/>
            <person name="Wang J.Y."/>
            <person name="Zheng P.J."/>
            <person name="Li K.L."/>
            <person name="Liang Y.M."/>
            <person name="Chen X.F."/>
            <person name="Zhang C."/>
            <person name="Zhao X."/>
            <person name="He X."/>
            <person name="Zhang G.Q."/>
            <person name="Liu Z.J."/>
            <person name="Xu Q."/>
        </authorList>
    </citation>
    <scope>NUCLEOTIDE SEQUENCE [LARGE SCALE GENOMIC DNA]</scope>
    <source>
        <strain evidence="4">GZMU011</strain>
    </source>
</reference>
<evidence type="ECO:0000313" key="4">
    <source>
        <dbReference type="EMBL" id="KAL0918401.1"/>
    </source>
</evidence>
<name>A0ABD0V738_DENTH</name>
<dbReference type="Proteomes" id="UP001552299">
    <property type="component" value="Unassembled WGS sequence"/>
</dbReference>
<dbReference type="Gene3D" id="3.30.300.30">
    <property type="match status" value="1"/>
</dbReference>
<organism evidence="4 5">
    <name type="scientific">Dendrobium thyrsiflorum</name>
    <name type="common">Pinecone-like raceme dendrobium</name>
    <name type="synonym">Orchid</name>
    <dbReference type="NCBI Taxonomy" id="117978"/>
    <lineage>
        <taxon>Eukaryota</taxon>
        <taxon>Viridiplantae</taxon>
        <taxon>Streptophyta</taxon>
        <taxon>Embryophyta</taxon>
        <taxon>Tracheophyta</taxon>
        <taxon>Spermatophyta</taxon>
        <taxon>Magnoliopsida</taxon>
        <taxon>Liliopsida</taxon>
        <taxon>Asparagales</taxon>
        <taxon>Orchidaceae</taxon>
        <taxon>Epidendroideae</taxon>
        <taxon>Malaxideae</taxon>
        <taxon>Dendrobiinae</taxon>
        <taxon>Dendrobium</taxon>
    </lineage>
</organism>
<dbReference type="InterPro" id="IPR025110">
    <property type="entry name" value="AMP-bd_C"/>
</dbReference>
<gene>
    <name evidence="4" type="ORF">M5K25_010407</name>
</gene>
<feature type="domain" description="AMP-binding enzyme C-terminal" evidence="3">
    <location>
        <begin position="44"/>
        <end position="97"/>
    </location>
</feature>
<dbReference type="AlphaFoldDB" id="A0ABD0V738"/>
<comment type="similarity">
    <text evidence="1">Belongs to the ATP-dependent AMP-binding enzyme family.</text>
</comment>
<sequence length="107" mass="11521">MDHGWFYTGDVDVGVMHPDGYLEIKDRSKDLIISGGENISSVHVESIMYGHPVVNEAAVVARPDEYWGETPCASVGLKEGLVGPPPTVAEVIAWCQGFDGEDTEVCA</sequence>
<dbReference type="InterPro" id="IPR045851">
    <property type="entry name" value="AMP-bd_C_sf"/>
</dbReference>
<accession>A0ABD0V738</accession>
<evidence type="ECO:0000256" key="1">
    <source>
        <dbReference type="ARBA" id="ARBA00006432"/>
    </source>
</evidence>
<evidence type="ECO:0000259" key="3">
    <source>
        <dbReference type="Pfam" id="PF13193"/>
    </source>
</evidence>
<comment type="caution">
    <text evidence="4">The sequence shown here is derived from an EMBL/GenBank/DDBJ whole genome shotgun (WGS) entry which is preliminary data.</text>
</comment>
<evidence type="ECO:0000256" key="2">
    <source>
        <dbReference type="ARBA" id="ARBA00022598"/>
    </source>
</evidence>
<dbReference type="Gene3D" id="2.30.38.10">
    <property type="entry name" value="Luciferase, Domain 3"/>
    <property type="match status" value="1"/>
</dbReference>
<keyword evidence="5" id="KW-1185">Reference proteome</keyword>
<dbReference type="EMBL" id="JANQDX010000009">
    <property type="protein sequence ID" value="KAL0918401.1"/>
    <property type="molecule type" value="Genomic_DNA"/>
</dbReference>
<dbReference type="Pfam" id="PF13193">
    <property type="entry name" value="AMP-binding_C"/>
    <property type="match status" value="1"/>
</dbReference>
<dbReference type="PANTHER" id="PTHR43859">
    <property type="entry name" value="ACYL-ACTIVATING ENZYME"/>
    <property type="match status" value="1"/>
</dbReference>
<evidence type="ECO:0000313" key="5">
    <source>
        <dbReference type="Proteomes" id="UP001552299"/>
    </source>
</evidence>
<dbReference type="PANTHER" id="PTHR43859:SF57">
    <property type="entry name" value="ACYL-ACTIVATING ENZYME 8-RELATED"/>
    <property type="match status" value="1"/>
</dbReference>
<dbReference type="GO" id="GO:0016874">
    <property type="term" value="F:ligase activity"/>
    <property type="evidence" value="ECO:0007669"/>
    <property type="project" value="UniProtKB-KW"/>
</dbReference>
<keyword evidence="2" id="KW-0436">Ligase</keyword>
<proteinExistence type="inferred from homology"/>
<dbReference type="SUPFAM" id="SSF56801">
    <property type="entry name" value="Acetyl-CoA synthetase-like"/>
    <property type="match status" value="1"/>
</dbReference>
<protein>
    <recommendedName>
        <fullName evidence="3">AMP-binding enzyme C-terminal domain-containing protein</fullName>
    </recommendedName>
</protein>